<evidence type="ECO:0000256" key="2">
    <source>
        <dbReference type="ARBA" id="ARBA00022723"/>
    </source>
</evidence>
<evidence type="ECO:0000256" key="4">
    <source>
        <dbReference type="ARBA" id="ARBA00022842"/>
    </source>
</evidence>
<dbReference type="Pfam" id="PF05761">
    <property type="entry name" value="5_nucleotid"/>
    <property type="match status" value="1"/>
</dbReference>
<feature type="compositionally biased region" description="Low complexity" evidence="5">
    <location>
        <begin position="1"/>
        <end position="19"/>
    </location>
</feature>
<evidence type="ECO:0000313" key="6">
    <source>
        <dbReference type="EMBL" id="RVX15309.1"/>
    </source>
</evidence>
<name>A0A438K292_VITVI</name>
<proteinExistence type="inferred from homology"/>
<dbReference type="CDD" id="cd07522">
    <property type="entry name" value="HAD_cN-II"/>
    <property type="match status" value="1"/>
</dbReference>
<dbReference type="Gene3D" id="3.40.50.1000">
    <property type="entry name" value="HAD superfamily/HAD-like"/>
    <property type="match status" value="2"/>
</dbReference>
<gene>
    <name evidence="6" type="primary">nt5c2_0</name>
    <name evidence="6" type="ORF">CK203_007930</name>
</gene>
<dbReference type="NCBIfam" id="TIGR02244">
    <property type="entry name" value="HAD-IG-Ncltidse"/>
    <property type="match status" value="1"/>
</dbReference>
<dbReference type="GO" id="GO:0046872">
    <property type="term" value="F:metal ion binding"/>
    <property type="evidence" value="ECO:0007669"/>
    <property type="project" value="UniProtKB-KW"/>
</dbReference>
<feature type="region of interest" description="Disordered" evidence="5">
    <location>
        <begin position="1"/>
        <end position="26"/>
    </location>
</feature>
<keyword evidence="3" id="KW-0378">Hydrolase</keyword>
<evidence type="ECO:0000313" key="7">
    <source>
        <dbReference type="Proteomes" id="UP000288805"/>
    </source>
</evidence>
<evidence type="ECO:0000256" key="5">
    <source>
        <dbReference type="SAM" id="MobiDB-lite"/>
    </source>
</evidence>
<sequence>MSPPAASTTCHRTLTTTATPPLPESDSFFHPPPLPICLFKSTMRIPKKPVSFCLSFFSSQLSHPFSPGLHFSHLLLSFFPQKERLLLPEVCTSLPSLFSTVSYNGNTDTCCRTLAGSSQLHTNCTMGGNHKSVDDVTLQFQHTVCSNDGQGPFIWSSPEGGCQIDIGKKIFCNRSLNMKNIVAVGFDMDYTLAQYMPETFESLAYEGTIRKLVYDLGYPRELLEWTFDWKYMVRGLVLDKKRGNILKMDRHKYVKVAYHGFREMSKEDKVGTYGNTLIRDSFDEPDYALIDTLFSLAEAYLFAQLVDFRDKYPSKVPDGADYSRMYKDVRAAVDLCHRDGTLKKMVAKDPKKYINDDTSIVPMMKMLRDSGRSTFLVTNSLWDYTNIVMNFLCGPRMLDGSASSNFDWLQYFDVVITGSAKPSFFHDDNRANLFEVEPESGMLLNTDNGTPMPQVGNTSPRFPLKGLKKTCRVFQGGSVGHLHKLLSIESSSQVLYVGDHIYGDILRSKKVLGWRTMLVVPELEREVELLWELRDTRKQLRLLRNERDLIEDKIHHLKWSLKFDGVHLDEKPMLATELSKLELLSSLLIWCLLMASFYSLRGRKFASVINRLNGNVIKRHDSINAWTKGIRRYNPKAYPNGQNHEPTLYTELKFRVFISEFANRMLTIFSCNFIQFHKVWGQLMKTGYQNSRFAHQV</sequence>
<dbReference type="EMBL" id="QGNW01000019">
    <property type="protein sequence ID" value="RVX15309.1"/>
    <property type="molecule type" value="Genomic_DNA"/>
</dbReference>
<dbReference type="PANTHER" id="PTHR12103:SF15">
    <property type="entry name" value="CYTOSOLIC PURINE 5'-NUCLEOTIDASE"/>
    <property type="match status" value="1"/>
</dbReference>
<dbReference type="AlphaFoldDB" id="A0A438K292"/>
<dbReference type="InterPro" id="IPR036412">
    <property type="entry name" value="HAD-like_sf"/>
</dbReference>
<keyword evidence="2" id="KW-0479">Metal-binding</keyword>
<evidence type="ECO:0000256" key="1">
    <source>
        <dbReference type="ARBA" id="ARBA00009589"/>
    </source>
</evidence>
<dbReference type="FunFam" id="3.40.50.1000:FF:000117">
    <property type="entry name" value="Cytosolic purine 5-nucleotidase"/>
    <property type="match status" value="1"/>
</dbReference>
<dbReference type="InterPro" id="IPR023214">
    <property type="entry name" value="HAD_sf"/>
</dbReference>
<comment type="caution">
    <text evidence="6">The sequence shown here is derived from an EMBL/GenBank/DDBJ whole genome shotgun (WGS) entry which is preliminary data.</text>
</comment>
<protein>
    <submittedName>
        <fullName evidence="6">Cytosolic purine 5'-nucleotidase</fullName>
    </submittedName>
</protein>
<comment type="similarity">
    <text evidence="1">Belongs to the 5'(3')-deoxyribonucleotidase family.</text>
</comment>
<organism evidence="6 7">
    <name type="scientific">Vitis vinifera</name>
    <name type="common">Grape</name>
    <dbReference type="NCBI Taxonomy" id="29760"/>
    <lineage>
        <taxon>Eukaryota</taxon>
        <taxon>Viridiplantae</taxon>
        <taxon>Streptophyta</taxon>
        <taxon>Embryophyta</taxon>
        <taxon>Tracheophyta</taxon>
        <taxon>Spermatophyta</taxon>
        <taxon>Magnoliopsida</taxon>
        <taxon>eudicotyledons</taxon>
        <taxon>Gunneridae</taxon>
        <taxon>Pentapetalae</taxon>
        <taxon>rosids</taxon>
        <taxon>Vitales</taxon>
        <taxon>Vitaceae</taxon>
        <taxon>Viteae</taxon>
        <taxon>Vitis</taxon>
    </lineage>
</organism>
<dbReference type="InterPro" id="IPR008380">
    <property type="entry name" value="HAD-SF_hydro_IG_5-nucl"/>
</dbReference>
<dbReference type="SUPFAM" id="SSF56784">
    <property type="entry name" value="HAD-like"/>
    <property type="match status" value="1"/>
</dbReference>
<reference evidence="6 7" key="1">
    <citation type="journal article" date="2018" name="PLoS Genet.">
        <title>Population sequencing reveals clonal diversity and ancestral inbreeding in the grapevine cultivar Chardonnay.</title>
        <authorList>
            <person name="Roach M.J."/>
            <person name="Johnson D.L."/>
            <person name="Bohlmann J."/>
            <person name="van Vuuren H.J."/>
            <person name="Jones S.J."/>
            <person name="Pretorius I.S."/>
            <person name="Schmidt S.A."/>
            <person name="Borneman A.R."/>
        </authorList>
    </citation>
    <scope>NUCLEOTIDE SEQUENCE [LARGE SCALE GENOMIC DNA]</scope>
    <source>
        <strain evidence="7">cv. Chardonnay</strain>
        <tissue evidence="6">Leaf</tissue>
    </source>
</reference>
<dbReference type="PANTHER" id="PTHR12103">
    <property type="entry name" value="5'-NUCLEOTIDASE DOMAIN-CONTAINING"/>
    <property type="match status" value="1"/>
</dbReference>
<dbReference type="GO" id="GO:0016787">
    <property type="term" value="F:hydrolase activity"/>
    <property type="evidence" value="ECO:0007669"/>
    <property type="project" value="UniProtKB-KW"/>
</dbReference>
<accession>A0A438K292</accession>
<dbReference type="Proteomes" id="UP000288805">
    <property type="component" value="Unassembled WGS sequence"/>
</dbReference>
<evidence type="ECO:0000256" key="3">
    <source>
        <dbReference type="ARBA" id="ARBA00022801"/>
    </source>
</evidence>
<keyword evidence="4" id="KW-0460">Magnesium</keyword>